<dbReference type="EMBL" id="JBIMZQ010000033">
    <property type="protein sequence ID" value="KAL3662088.1"/>
    <property type="molecule type" value="Genomic_DNA"/>
</dbReference>
<dbReference type="Gene3D" id="3.40.395.10">
    <property type="entry name" value="Adenoviral Proteinase, Chain A"/>
    <property type="match status" value="1"/>
</dbReference>
<dbReference type="InterPro" id="IPR038765">
    <property type="entry name" value="Papain-like_cys_pep_sf"/>
</dbReference>
<dbReference type="PROSITE" id="PS50600">
    <property type="entry name" value="ULP_PROTEASE"/>
    <property type="match status" value="1"/>
</dbReference>
<dbReference type="SUPFAM" id="SSF54001">
    <property type="entry name" value="Cysteine proteinases"/>
    <property type="match status" value="1"/>
</dbReference>
<comment type="similarity">
    <text evidence="1">Belongs to the peptidase C48 family.</text>
</comment>
<evidence type="ECO:0000256" key="3">
    <source>
        <dbReference type="ARBA" id="ARBA00022801"/>
    </source>
</evidence>
<reference evidence="5 6" key="1">
    <citation type="submission" date="2024-09" db="EMBL/GenBank/DDBJ databases">
        <title>Genome sequencing and assembly of Phytophthora oleae, isolate VK10A, causative agent of rot of olive drupes.</title>
        <authorList>
            <person name="Conti Taguali S."/>
            <person name="Riolo M."/>
            <person name="La Spada F."/>
            <person name="Cacciola S.O."/>
            <person name="Dionisio G."/>
        </authorList>
    </citation>
    <scope>NUCLEOTIDE SEQUENCE [LARGE SCALE GENOMIC DNA]</scope>
    <source>
        <strain evidence="5 6">VK10A</strain>
    </source>
</reference>
<dbReference type="GO" id="GO:0008233">
    <property type="term" value="F:peptidase activity"/>
    <property type="evidence" value="ECO:0007669"/>
    <property type="project" value="UniProtKB-KW"/>
</dbReference>
<organism evidence="5 6">
    <name type="scientific">Phytophthora oleae</name>
    <dbReference type="NCBI Taxonomy" id="2107226"/>
    <lineage>
        <taxon>Eukaryota</taxon>
        <taxon>Sar</taxon>
        <taxon>Stramenopiles</taxon>
        <taxon>Oomycota</taxon>
        <taxon>Peronosporomycetes</taxon>
        <taxon>Peronosporales</taxon>
        <taxon>Peronosporaceae</taxon>
        <taxon>Phytophthora</taxon>
    </lineage>
</organism>
<name>A0ABD3F5G9_9STRA</name>
<keyword evidence="2" id="KW-0645">Protease</keyword>
<sequence>MEDMALSAYSPTVFETSREEADKYAWTFVVPKALVTSMQAAIETFYANKAAAQSDQGPDEIDLANSQPDTELHAVVKLRTNLVFFSRRCVVAMKSLYEVTHLASAWRQDMKWLDQDWFDIQCVPVEFFAEETRATNLTAVDRKFRYDQMATEIAQKFELATAESKYSLRSKKAFIYFREIVGAVARTQWLTGSAVNYDVAAVCDGRDDCLVLSTYDLAGHFPKDRSHFSYKLVVVPINSHGVHWTVIMVAIKRGELEAHLYDPLPSPKHDKDLKTVLEDKVLPLLRAWDSHRRSYAEETYEFPAHIPENYIASPKQPDGGSCGIMALAMIHTFVREPNQGFKLDTVTNDYVAVLRLRFLWLVTCGSLIHATENQDDDDARATEAELKDAFKMKKKQ</sequence>
<dbReference type="Proteomes" id="UP001632037">
    <property type="component" value="Unassembled WGS sequence"/>
</dbReference>
<comment type="caution">
    <text evidence="5">The sequence shown here is derived from an EMBL/GenBank/DDBJ whole genome shotgun (WGS) entry which is preliminary data.</text>
</comment>
<keyword evidence="3" id="KW-0378">Hydrolase</keyword>
<feature type="domain" description="Ubiquitin-like protease family profile" evidence="4">
    <location>
        <begin position="89"/>
        <end position="333"/>
    </location>
</feature>
<protein>
    <recommendedName>
        <fullName evidence="4">Ubiquitin-like protease family profile domain-containing protein</fullName>
    </recommendedName>
</protein>
<dbReference type="InterPro" id="IPR003653">
    <property type="entry name" value="Peptidase_C48_C"/>
</dbReference>
<dbReference type="GO" id="GO:0006508">
    <property type="term" value="P:proteolysis"/>
    <property type="evidence" value="ECO:0007669"/>
    <property type="project" value="UniProtKB-KW"/>
</dbReference>
<dbReference type="Pfam" id="PF02902">
    <property type="entry name" value="Peptidase_C48"/>
    <property type="match status" value="1"/>
</dbReference>
<evidence type="ECO:0000256" key="2">
    <source>
        <dbReference type="ARBA" id="ARBA00022670"/>
    </source>
</evidence>
<evidence type="ECO:0000313" key="6">
    <source>
        <dbReference type="Proteomes" id="UP001632037"/>
    </source>
</evidence>
<keyword evidence="6" id="KW-1185">Reference proteome</keyword>
<evidence type="ECO:0000256" key="1">
    <source>
        <dbReference type="ARBA" id="ARBA00005234"/>
    </source>
</evidence>
<dbReference type="AlphaFoldDB" id="A0ABD3F5G9"/>
<gene>
    <name evidence="5" type="ORF">V7S43_012893</name>
</gene>
<proteinExistence type="inferred from homology"/>
<accession>A0ABD3F5G9</accession>
<evidence type="ECO:0000259" key="4">
    <source>
        <dbReference type="PROSITE" id="PS50600"/>
    </source>
</evidence>
<evidence type="ECO:0000313" key="5">
    <source>
        <dbReference type="EMBL" id="KAL3662088.1"/>
    </source>
</evidence>